<evidence type="ECO:0000256" key="6">
    <source>
        <dbReference type="ARBA" id="ARBA00022729"/>
    </source>
</evidence>
<dbReference type="AlphaFoldDB" id="A0AAD9TPY1"/>
<evidence type="ECO:0000256" key="8">
    <source>
        <dbReference type="ARBA" id="ARBA00022989"/>
    </source>
</evidence>
<gene>
    <name evidence="15" type="ORF">Ddye_027399</name>
</gene>
<dbReference type="InterPro" id="IPR046956">
    <property type="entry name" value="RLP23-like"/>
</dbReference>
<protein>
    <recommendedName>
        <fullName evidence="14">Leucine-rich repeat-containing N-terminal plant-type domain-containing protein</fullName>
    </recommendedName>
</protein>
<feature type="domain" description="Leucine-rich repeat-containing N-terminal plant-type" evidence="14">
    <location>
        <begin position="33"/>
        <end position="72"/>
    </location>
</feature>
<evidence type="ECO:0000259" key="14">
    <source>
        <dbReference type="Pfam" id="PF08263"/>
    </source>
</evidence>
<evidence type="ECO:0000256" key="7">
    <source>
        <dbReference type="ARBA" id="ARBA00022737"/>
    </source>
</evidence>
<evidence type="ECO:0000256" key="5">
    <source>
        <dbReference type="ARBA" id="ARBA00022692"/>
    </source>
</evidence>
<dbReference type="Pfam" id="PF08263">
    <property type="entry name" value="LRRNT_2"/>
    <property type="match status" value="1"/>
</dbReference>
<organism evidence="15 16">
    <name type="scientific">Dipteronia dyeriana</name>
    <dbReference type="NCBI Taxonomy" id="168575"/>
    <lineage>
        <taxon>Eukaryota</taxon>
        <taxon>Viridiplantae</taxon>
        <taxon>Streptophyta</taxon>
        <taxon>Embryophyta</taxon>
        <taxon>Tracheophyta</taxon>
        <taxon>Spermatophyta</taxon>
        <taxon>Magnoliopsida</taxon>
        <taxon>eudicotyledons</taxon>
        <taxon>Gunneridae</taxon>
        <taxon>Pentapetalae</taxon>
        <taxon>rosids</taxon>
        <taxon>malvids</taxon>
        <taxon>Sapindales</taxon>
        <taxon>Sapindaceae</taxon>
        <taxon>Hippocastanoideae</taxon>
        <taxon>Acereae</taxon>
        <taxon>Dipteronia</taxon>
    </lineage>
</organism>
<evidence type="ECO:0000313" key="16">
    <source>
        <dbReference type="Proteomes" id="UP001280121"/>
    </source>
</evidence>
<keyword evidence="10" id="KW-0675">Receptor</keyword>
<dbReference type="GO" id="GO:0005886">
    <property type="term" value="C:plasma membrane"/>
    <property type="evidence" value="ECO:0007669"/>
    <property type="project" value="UniProtKB-SubCell"/>
</dbReference>
<keyword evidence="5 12" id="KW-0812">Transmembrane</keyword>
<comment type="similarity">
    <text evidence="2">Belongs to the RLP family.</text>
</comment>
<evidence type="ECO:0000256" key="2">
    <source>
        <dbReference type="ARBA" id="ARBA00009592"/>
    </source>
</evidence>
<dbReference type="Pfam" id="PF00560">
    <property type="entry name" value="LRR_1"/>
    <property type="match status" value="11"/>
</dbReference>
<comment type="subcellular location">
    <subcellularLocation>
        <location evidence="1">Cell membrane</location>
        <topology evidence="1">Single-pass type I membrane protein</topology>
    </subcellularLocation>
</comment>
<dbReference type="FunFam" id="3.80.10.10:FF:000221">
    <property type="entry name" value="Leucine-rich repeat receptor-like protein kinase PXL1"/>
    <property type="match status" value="1"/>
</dbReference>
<dbReference type="Pfam" id="PF13516">
    <property type="entry name" value="LRR_6"/>
    <property type="match status" value="1"/>
</dbReference>
<dbReference type="FunFam" id="3.80.10.10:FF:000383">
    <property type="entry name" value="Leucine-rich repeat receptor protein kinase EMS1"/>
    <property type="match status" value="1"/>
</dbReference>
<keyword evidence="3" id="KW-1003">Cell membrane</keyword>
<evidence type="ECO:0000256" key="1">
    <source>
        <dbReference type="ARBA" id="ARBA00004251"/>
    </source>
</evidence>
<keyword evidence="11" id="KW-0325">Glycoprotein</keyword>
<dbReference type="InterPro" id="IPR032675">
    <property type="entry name" value="LRR_dom_sf"/>
</dbReference>
<evidence type="ECO:0000313" key="15">
    <source>
        <dbReference type="EMBL" id="KAK2639604.1"/>
    </source>
</evidence>
<dbReference type="PRINTS" id="PR00019">
    <property type="entry name" value="LEURICHRPT"/>
</dbReference>
<dbReference type="InterPro" id="IPR001611">
    <property type="entry name" value="Leu-rich_rpt"/>
</dbReference>
<dbReference type="InterPro" id="IPR003591">
    <property type="entry name" value="Leu-rich_rpt_typical-subtyp"/>
</dbReference>
<dbReference type="Gene3D" id="3.80.10.10">
    <property type="entry name" value="Ribonuclease Inhibitor"/>
    <property type="match status" value="3"/>
</dbReference>
<evidence type="ECO:0000256" key="10">
    <source>
        <dbReference type="ARBA" id="ARBA00023170"/>
    </source>
</evidence>
<evidence type="ECO:0000256" key="4">
    <source>
        <dbReference type="ARBA" id="ARBA00022614"/>
    </source>
</evidence>
<keyword evidence="7" id="KW-0677">Repeat</keyword>
<sequence>MISFLSLLFLELLAVATITVSFSNGSTYVGCIKSEREALLRFKHDLIDASNRLSSWVADQEDCCKWDAVVCSNFTGHVLELHLHNPVSIDFFDYSLSIADYEAYERSKLRGKISTSLLDLKHLVHLDLSRNDFVGLQIPRFLGSMRNLRYLNLSSAQFEGMIPHQLGNLSTLQYLDLSNHYYPTFYAESLSWLSGLSSLKHLDLGFVNLTVASDWLLDINKLSSLTVLLLKRCQLHHIPPLPFPNFTSSLTTLDLSENQFGNTSLSSWFFKLQNLEFFDLSVNNFKGPIPDGLMNLTSLRHLYLSFNYFNSSIPNGLSRLRSLETLDLRNNSNLQGTIPRSLGKLCSLKSFSFSKTNLNQDVSEIFHIFSGCVLDELKILDMHHCQLFGQLPDDQLGEAKNLEVLDIGDNFISGYVPSSLGELSSLQKLDLSNNKLNGTLSEIHFANLTRLTNFDASGNSLTLKVNHDWVPPFQLQTLILRSCVIGPQFPSWLHSQQNLTVLDISSSGIVDSVPSWFWRSLSQFIFLNVSYNQIQGEIPNLTGASLLWFLDLSSNNLSGPMPLITYPYLYTLDLSNNSLSGSIAQFLCHKTIEPRLTQVLKLGSNSFSGELPDCWMNWQYLSVLELSDNNFTGNLPFSIGNLSVLRSFHLRNNRFLGVIPQSLKNCTELVTLDMGENEFSGNIPAWIGERFSDLVILNLRSNKFHGRLPVEFCHLTSLQILDLAYNNLSGSIPSCIRNFSAMVSMDYSQGNSIQFTAYVYGNFTEEQSLVVKGILDKYNSILNLVRSIDLSKNSFSGEIPMEVTDLLALRSLNLSHNSFVGKIPESIGDMRELETLDFSVNLLSGKIPLSITSLTYLNHLNLSNNKLTGEIPLSTQLQSLGPLSFTGNELCGPPLPENCAGATVPTPNHEKGKGDKGSNEDEMIWFYVSMPIGFVVGFWCWIGPLLINRRWRYMYYRFLDRLRDKFYFGIRRLC</sequence>
<proteinExistence type="inferred from homology"/>
<evidence type="ECO:0000256" key="12">
    <source>
        <dbReference type="SAM" id="Phobius"/>
    </source>
</evidence>
<dbReference type="SUPFAM" id="SSF52047">
    <property type="entry name" value="RNI-like"/>
    <property type="match status" value="1"/>
</dbReference>
<dbReference type="InterPro" id="IPR013210">
    <property type="entry name" value="LRR_N_plant-typ"/>
</dbReference>
<keyword evidence="6 13" id="KW-0732">Signal</keyword>
<keyword evidence="4" id="KW-0433">Leucine-rich repeat</keyword>
<keyword evidence="8 12" id="KW-1133">Transmembrane helix</keyword>
<evidence type="ECO:0000256" key="11">
    <source>
        <dbReference type="ARBA" id="ARBA00023180"/>
    </source>
</evidence>
<evidence type="ECO:0000256" key="3">
    <source>
        <dbReference type="ARBA" id="ARBA00022475"/>
    </source>
</evidence>
<name>A0AAD9TPY1_9ROSI</name>
<dbReference type="PROSITE" id="PS51450">
    <property type="entry name" value="LRR"/>
    <property type="match status" value="1"/>
</dbReference>
<dbReference type="FunFam" id="3.80.10.10:FF:001347">
    <property type="entry name" value="LRR receptor-like serine/threonine-protein kinase GSO2"/>
    <property type="match status" value="1"/>
</dbReference>
<keyword evidence="16" id="KW-1185">Reference proteome</keyword>
<comment type="caution">
    <text evidence="15">The sequence shown here is derived from an EMBL/GenBank/DDBJ whole genome shotgun (WGS) entry which is preliminary data.</text>
</comment>
<feature type="signal peptide" evidence="13">
    <location>
        <begin position="1"/>
        <end position="16"/>
    </location>
</feature>
<dbReference type="Pfam" id="PF13855">
    <property type="entry name" value="LRR_8"/>
    <property type="match status" value="1"/>
</dbReference>
<feature type="transmembrane region" description="Helical" evidence="12">
    <location>
        <begin position="924"/>
        <end position="947"/>
    </location>
</feature>
<evidence type="ECO:0000256" key="9">
    <source>
        <dbReference type="ARBA" id="ARBA00023136"/>
    </source>
</evidence>
<reference evidence="15" key="1">
    <citation type="journal article" date="2023" name="Plant J.">
        <title>Genome sequences and population genomics provide insights into the demographic history, inbreeding, and mutation load of two 'living fossil' tree species of Dipteronia.</title>
        <authorList>
            <person name="Feng Y."/>
            <person name="Comes H.P."/>
            <person name="Chen J."/>
            <person name="Zhu S."/>
            <person name="Lu R."/>
            <person name="Zhang X."/>
            <person name="Li P."/>
            <person name="Qiu J."/>
            <person name="Olsen K.M."/>
            <person name="Qiu Y."/>
        </authorList>
    </citation>
    <scope>NUCLEOTIDE SEQUENCE</scope>
    <source>
        <strain evidence="15">KIB01</strain>
    </source>
</reference>
<keyword evidence="9 12" id="KW-0472">Membrane</keyword>
<dbReference type="EMBL" id="JANJYI010000008">
    <property type="protein sequence ID" value="KAK2639604.1"/>
    <property type="molecule type" value="Genomic_DNA"/>
</dbReference>
<evidence type="ECO:0000256" key="13">
    <source>
        <dbReference type="SAM" id="SignalP"/>
    </source>
</evidence>
<dbReference type="PANTHER" id="PTHR48063">
    <property type="entry name" value="LRR RECEPTOR-LIKE KINASE"/>
    <property type="match status" value="1"/>
</dbReference>
<dbReference type="Proteomes" id="UP001280121">
    <property type="component" value="Unassembled WGS sequence"/>
</dbReference>
<dbReference type="SMART" id="SM00369">
    <property type="entry name" value="LRR_TYP"/>
    <property type="match status" value="11"/>
</dbReference>
<dbReference type="PANTHER" id="PTHR48063:SF98">
    <property type="entry name" value="LRR RECEPTOR-LIKE SERINE_THREONINE-PROTEIN KINASE FLS2"/>
    <property type="match status" value="1"/>
</dbReference>
<dbReference type="SUPFAM" id="SSF52058">
    <property type="entry name" value="L domain-like"/>
    <property type="match status" value="2"/>
</dbReference>
<feature type="chain" id="PRO_5042184876" description="Leucine-rich repeat-containing N-terminal plant-type domain-containing protein" evidence="13">
    <location>
        <begin position="17"/>
        <end position="974"/>
    </location>
</feature>
<dbReference type="FunFam" id="3.80.10.10:FF:000095">
    <property type="entry name" value="LRR receptor-like serine/threonine-protein kinase GSO1"/>
    <property type="match status" value="1"/>
</dbReference>
<accession>A0AAD9TPY1</accession>